<sequence length="116" mass="12563">MANVGDPCVRLPRLPRLFAHDCRVSFAPASFRSSTHCNYGNCNFKKMSTSTAFPRPAGERPASGAVDQIPVTPGFSPREGLRALNDQIVLFPLDDAEPGSIRSYSEARSLDVGVPK</sequence>
<accession>A0A6A4T0B6</accession>
<evidence type="ECO:0000313" key="3">
    <source>
        <dbReference type="Proteomes" id="UP000438429"/>
    </source>
</evidence>
<reference evidence="2 3" key="1">
    <citation type="submission" date="2019-06" db="EMBL/GenBank/DDBJ databases">
        <title>Draft genomes of female and male turbot (Scophthalmus maximus).</title>
        <authorList>
            <person name="Xu H."/>
            <person name="Xu X.-W."/>
            <person name="Shao C."/>
            <person name="Chen S."/>
        </authorList>
    </citation>
    <scope>NUCLEOTIDE SEQUENCE [LARGE SCALE GENOMIC DNA]</scope>
    <source>
        <strain evidence="2">Ysfricsl-2016a</strain>
        <tissue evidence="2">Blood</tissue>
    </source>
</reference>
<evidence type="ECO:0000313" key="2">
    <source>
        <dbReference type="EMBL" id="KAF0036711.1"/>
    </source>
</evidence>
<gene>
    <name evidence="2" type="ORF">F2P81_012023</name>
</gene>
<dbReference type="Proteomes" id="UP000438429">
    <property type="component" value="Unassembled WGS sequence"/>
</dbReference>
<comment type="caution">
    <text evidence="2">The sequence shown here is derived from an EMBL/GenBank/DDBJ whole genome shotgun (WGS) entry which is preliminary data.</text>
</comment>
<proteinExistence type="predicted"/>
<dbReference type="EMBL" id="VEVO01000010">
    <property type="protein sequence ID" value="KAF0036711.1"/>
    <property type="molecule type" value="Genomic_DNA"/>
</dbReference>
<feature type="region of interest" description="Disordered" evidence="1">
    <location>
        <begin position="53"/>
        <end position="77"/>
    </location>
</feature>
<protein>
    <submittedName>
        <fullName evidence="2">Uncharacterized protein</fullName>
    </submittedName>
</protein>
<evidence type="ECO:0000256" key="1">
    <source>
        <dbReference type="SAM" id="MobiDB-lite"/>
    </source>
</evidence>
<dbReference type="AlphaFoldDB" id="A0A6A4T0B6"/>
<name>A0A6A4T0B6_SCOMX</name>
<organism evidence="2 3">
    <name type="scientific">Scophthalmus maximus</name>
    <name type="common">Turbot</name>
    <name type="synonym">Psetta maxima</name>
    <dbReference type="NCBI Taxonomy" id="52904"/>
    <lineage>
        <taxon>Eukaryota</taxon>
        <taxon>Metazoa</taxon>
        <taxon>Chordata</taxon>
        <taxon>Craniata</taxon>
        <taxon>Vertebrata</taxon>
        <taxon>Euteleostomi</taxon>
        <taxon>Actinopterygii</taxon>
        <taxon>Neopterygii</taxon>
        <taxon>Teleostei</taxon>
        <taxon>Neoteleostei</taxon>
        <taxon>Acanthomorphata</taxon>
        <taxon>Carangaria</taxon>
        <taxon>Pleuronectiformes</taxon>
        <taxon>Pleuronectoidei</taxon>
        <taxon>Scophthalmidae</taxon>
        <taxon>Scophthalmus</taxon>
    </lineage>
</organism>